<name>A0A8S2RGC8_9BILA</name>
<evidence type="ECO:0000313" key="1">
    <source>
        <dbReference type="EMBL" id="CAF4165538.1"/>
    </source>
</evidence>
<proteinExistence type="predicted"/>
<gene>
    <name evidence="1" type="ORF">SMN809_LOCUS20374</name>
</gene>
<accession>A0A8S2RGC8</accession>
<dbReference type="AlphaFoldDB" id="A0A8S2RGC8"/>
<comment type="caution">
    <text evidence="1">The sequence shown here is derived from an EMBL/GenBank/DDBJ whole genome shotgun (WGS) entry which is preliminary data.</text>
</comment>
<sequence length="75" mass="8217">MSDSLLAAVTETSFYGAHHPPVAEKPLKPLNELNLPSVVINCYQRFGISHLFAWQAECLEKAGASGKRNFIFSAP</sequence>
<dbReference type="EMBL" id="CAJOBI010012466">
    <property type="protein sequence ID" value="CAF4165538.1"/>
    <property type="molecule type" value="Genomic_DNA"/>
</dbReference>
<reference evidence="1" key="1">
    <citation type="submission" date="2021-02" db="EMBL/GenBank/DDBJ databases">
        <authorList>
            <person name="Nowell W R."/>
        </authorList>
    </citation>
    <scope>NUCLEOTIDE SEQUENCE</scope>
</reference>
<evidence type="ECO:0000313" key="2">
    <source>
        <dbReference type="Proteomes" id="UP000676336"/>
    </source>
</evidence>
<protein>
    <submittedName>
        <fullName evidence="1">Uncharacterized protein</fullName>
    </submittedName>
</protein>
<organism evidence="1 2">
    <name type="scientific">Rotaria magnacalcarata</name>
    <dbReference type="NCBI Taxonomy" id="392030"/>
    <lineage>
        <taxon>Eukaryota</taxon>
        <taxon>Metazoa</taxon>
        <taxon>Spiralia</taxon>
        <taxon>Gnathifera</taxon>
        <taxon>Rotifera</taxon>
        <taxon>Eurotatoria</taxon>
        <taxon>Bdelloidea</taxon>
        <taxon>Philodinida</taxon>
        <taxon>Philodinidae</taxon>
        <taxon>Rotaria</taxon>
    </lineage>
</organism>
<dbReference type="Proteomes" id="UP000676336">
    <property type="component" value="Unassembled WGS sequence"/>
</dbReference>
<feature type="non-terminal residue" evidence="1">
    <location>
        <position position="1"/>
    </location>
</feature>